<dbReference type="SUPFAM" id="SSF51445">
    <property type="entry name" value="(Trans)glycosidases"/>
    <property type="match status" value="1"/>
</dbReference>
<dbReference type="PANTHER" id="PTHR42732">
    <property type="entry name" value="BETA-GALACTOSIDASE"/>
    <property type="match status" value="1"/>
</dbReference>
<feature type="domain" description="Glycoside hydrolase family 2 catalytic" evidence="5">
    <location>
        <begin position="297"/>
        <end position="443"/>
    </location>
</feature>
<dbReference type="InterPro" id="IPR032311">
    <property type="entry name" value="DUF4982"/>
</dbReference>
<dbReference type="Gene3D" id="2.60.120.260">
    <property type="entry name" value="Galactose-binding domain-like"/>
    <property type="match status" value="1"/>
</dbReference>
<accession>A0A1M6JYY6</accession>
<dbReference type="InterPro" id="IPR051913">
    <property type="entry name" value="GH2_Domain-Containing"/>
</dbReference>
<keyword evidence="10" id="KW-1185">Reference proteome</keyword>
<name>A0A1M6JYY6_9FIRM</name>
<dbReference type="Gene3D" id="3.20.20.80">
    <property type="entry name" value="Glycosidases"/>
    <property type="match status" value="1"/>
</dbReference>
<evidence type="ECO:0000259" key="6">
    <source>
        <dbReference type="Pfam" id="PF02837"/>
    </source>
</evidence>
<dbReference type="InterPro" id="IPR006101">
    <property type="entry name" value="Glyco_hydro_2"/>
</dbReference>
<dbReference type="InterPro" id="IPR006103">
    <property type="entry name" value="Glyco_hydro_2_cat"/>
</dbReference>
<feature type="domain" description="Glycoside hydrolase family 2" evidence="8">
    <location>
        <begin position="691"/>
        <end position="791"/>
    </location>
</feature>
<dbReference type="AlphaFoldDB" id="A0A1M6JYY6"/>
<evidence type="ECO:0000259" key="4">
    <source>
        <dbReference type="Pfam" id="PF00703"/>
    </source>
</evidence>
<dbReference type="PRINTS" id="PR00132">
    <property type="entry name" value="GLHYDRLASE2"/>
</dbReference>
<dbReference type="Pfam" id="PF02836">
    <property type="entry name" value="Glyco_hydro_2_C"/>
    <property type="match status" value="1"/>
</dbReference>
<evidence type="ECO:0000259" key="7">
    <source>
        <dbReference type="Pfam" id="PF16355"/>
    </source>
</evidence>
<dbReference type="Pfam" id="PF16355">
    <property type="entry name" value="DUF4982"/>
    <property type="match status" value="1"/>
</dbReference>
<organism evidence="9 10">
    <name type="scientific">Anaerocolumna jejuensis DSM 15929</name>
    <dbReference type="NCBI Taxonomy" id="1121322"/>
    <lineage>
        <taxon>Bacteria</taxon>
        <taxon>Bacillati</taxon>
        <taxon>Bacillota</taxon>
        <taxon>Clostridia</taxon>
        <taxon>Lachnospirales</taxon>
        <taxon>Lachnospiraceae</taxon>
        <taxon>Anaerocolumna</taxon>
    </lineage>
</organism>
<dbReference type="SUPFAM" id="SSF49785">
    <property type="entry name" value="Galactose-binding domain-like"/>
    <property type="match status" value="1"/>
</dbReference>
<evidence type="ECO:0000259" key="5">
    <source>
        <dbReference type="Pfam" id="PF02836"/>
    </source>
</evidence>
<dbReference type="EMBL" id="FRAC01000006">
    <property type="protein sequence ID" value="SHJ51940.1"/>
    <property type="molecule type" value="Genomic_DNA"/>
</dbReference>
<dbReference type="Pfam" id="PF02837">
    <property type="entry name" value="Glyco_hydro_2_N"/>
    <property type="match status" value="1"/>
</dbReference>
<dbReference type="RefSeq" id="WP_073272143.1">
    <property type="nucleotide sequence ID" value="NZ_FRAC01000006.1"/>
</dbReference>
<evidence type="ECO:0000256" key="2">
    <source>
        <dbReference type="ARBA" id="ARBA00022801"/>
    </source>
</evidence>
<dbReference type="SUPFAM" id="SSF49303">
    <property type="entry name" value="beta-Galactosidase/glucuronidase domain"/>
    <property type="match status" value="1"/>
</dbReference>
<feature type="domain" description="Glycosyl hydrolases family 2 sugar binding" evidence="6">
    <location>
        <begin position="52"/>
        <end position="138"/>
    </location>
</feature>
<dbReference type="InterPro" id="IPR013783">
    <property type="entry name" value="Ig-like_fold"/>
</dbReference>
<dbReference type="InterPro" id="IPR017853">
    <property type="entry name" value="GH"/>
</dbReference>
<evidence type="ECO:0000313" key="9">
    <source>
        <dbReference type="EMBL" id="SHJ51940.1"/>
    </source>
</evidence>
<dbReference type="STRING" id="1121322.SAMN02745136_00264"/>
<dbReference type="OrthoDB" id="9762066at2"/>
<dbReference type="InterPro" id="IPR006102">
    <property type="entry name" value="Ig-like_GH2"/>
</dbReference>
<gene>
    <name evidence="9" type="ORF">SAMN02745136_00264</name>
</gene>
<dbReference type="Pfam" id="PF18565">
    <property type="entry name" value="Glyco_hydro2_C5"/>
    <property type="match status" value="1"/>
</dbReference>
<dbReference type="Proteomes" id="UP000184386">
    <property type="component" value="Unassembled WGS sequence"/>
</dbReference>
<evidence type="ECO:0000259" key="8">
    <source>
        <dbReference type="Pfam" id="PF18565"/>
    </source>
</evidence>
<protein>
    <submittedName>
        <fullName evidence="9">Beta-galactosidase</fullName>
    </submittedName>
</protein>
<dbReference type="InterPro" id="IPR040605">
    <property type="entry name" value="Glyco_hydro2_dom5"/>
</dbReference>
<keyword evidence="3" id="KW-0326">Glycosidase</keyword>
<keyword evidence="2" id="KW-0378">Hydrolase</keyword>
<evidence type="ECO:0000313" key="10">
    <source>
        <dbReference type="Proteomes" id="UP000184386"/>
    </source>
</evidence>
<dbReference type="PROSITE" id="PS00608">
    <property type="entry name" value="GLYCOSYL_HYDROL_F2_2"/>
    <property type="match status" value="1"/>
</dbReference>
<feature type="domain" description="Glycoside hydrolase family 2 immunoglobulin-like beta-sandwich" evidence="4">
    <location>
        <begin position="241"/>
        <end position="290"/>
    </location>
</feature>
<dbReference type="PANTHER" id="PTHR42732:SF1">
    <property type="entry name" value="BETA-MANNOSIDASE"/>
    <property type="match status" value="1"/>
</dbReference>
<dbReference type="InterPro" id="IPR008979">
    <property type="entry name" value="Galactose-bd-like_sf"/>
</dbReference>
<proteinExistence type="inferred from homology"/>
<reference evidence="9 10" key="1">
    <citation type="submission" date="2016-11" db="EMBL/GenBank/DDBJ databases">
        <authorList>
            <person name="Jaros S."/>
            <person name="Januszkiewicz K."/>
            <person name="Wedrychowicz H."/>
        </authorList>
    </citation>
    <scope>NUCLEOTIDE SEQUENCE [LARGE SCALE GENOMIC DNA]</scope>
    <source>
        <strain evidence="9 10">DSM 15929</strain>
    </source>
</reference>
<sequence length="1180" mass="134236">MKWGRLFNDGWEFAKQLTGKEEDEEFVPEAFLPVEIPHDWLIYDSRKLYQDSIGWYRKIFSQEKKQNKLYFLRFDGVYMDCTVYVNRKKCGEWKYGYSAFTLDITELLVKGENEILVKAVYQGPNSRWYTGAGIYRNVWFQETERTWLVQDGTYITCAPEEGGCWSVTAGTEVATLQYEEWHETALRFRIYESRFNGKRENSFAQISSYEEEVGDRQEVVAESLVPVERLGQAGKNGNSVGKVTMEAAVRFQLDRPKLWETETPFLYILKTELLVDGRICQTEYSRFGLRTLEYNTESGFWLNGKHIKIKGVCEHHDLGSLGAAYNQTAMRRKFRILKNMGVNAVRTAHNMPAAELMDLADETGMLIQSEAFDMWEKAKNTFDYARFFPDWYRADVASWIRRDRNHPSVIMWSIGNEIYDTHEGERGLEITKKLLWEVRKHDPGVNAPVTLGSNYLPWENAQKCADVLKLTGYNYSEKYYKAHHRDHPDWIIYGSETSSTVQSRGIYHFPYKKQVLADEDEQCSSLGNSTTSWGARSPESCIIAERDCSFSCGQFIWSGFDYIGEPTPYHTKNSYFGQIDTAGFEKDSYYIYQAEWKEAEKGRILHLFPYWDFNKGQTVDVRAASNAEYLELFLNGKSQGTRKIDHARGLTLTGDWLVAYEPGEIRVAAYDEKGSRIAEAVRRSFTDAAEIVCKADRTSGLADGRDLIFVEVSMADRDGNPVENANNRVCVEVSGSGRLVGLDNGDSTDYDSYKGSDKRLFCGKLLAIIQTQTCPGNITVKISSLGLPDRTLMLQAQECPESNSRQQEVQRQYEEETALRMKNDRPVRKIELSNAGSRILSAEHPEAEISARLLPEDTAYSELFWSVVDDGGIPSNLAELKVDGNSARVRAKGDGSFRVRCMCRNGGEHASLISQLDFEAAGLGTACLNPYGFVSGGLYSYSKGTPGNGNEHGVATARDGETQVGYRDLDFGVQGSDEITIPIFALTGEPYRIRIWEGMPEEKGSRQIGDVVYQKPSRWNVYQEETYRLDKKLKGVTGICFVVEKKLHIKGFSFTLQNPSFERIEAAGCEHIYGDSFRVEEDGIYDIGNNVTLEFPELDFGEEGIGEVLLCGNSPIAKNTIHLRFTEVSTGEESKQIVEFTHSEGPEERRSRLERVKGRQKVFLVFMPGSCFDLKWFRFI</sequence>
<dbReference type="InterPro" id="IPR036156">
    <property type="entry name" value="Beta-gal/glucu_dom_sf"/>
</dbReference>
<evidence type="ECO:0000256" key="1">
    <source>
        <dbReference type="ARBA" id="ARBA00007401"/>
    </source>
</evidence>
<comment type="similarity">
    <text evidence="1">Belongs to the glycosyl hydrolase 2 family.</text>
</comment>
<dbReference type="Pfam" id="PF00703">
    <property type="entry name" value="Glyco_hydro_2"/>
    <property type="match status" value="1"/>
</dbReference>
<dbReference type="InterPro" id="IPR006104">
    <property type="entry name" value="Glyco_hydro_2_N"/>
</dbReference>
<evidence type="ECO:0000256" key="3">
    <source>
        <dbReference type="ARBA" id="ARBA00023295"/>
    </source>
</evidence>
<dbReference type="Gene3D" id="2.60.40.10">
    <property type="entry name" value="Immunoglobulins"/>
    <property type="match status" value="3"/>
</dbReference>
<dbReference type="GO" id="GO:0004553">
    <property type="term" value="F:hydrolase activity, hydrolyzing O-glycosyl compounds"/>
    <property type="evidence" value="ECO:0007669"/>
    <property type="project" value="InterPro"/>
</dbReference>
<feature type="domain" description="DUF4982" evidence="7">
    <location>
        <begin position="616"/>
        <end position="678"/>
    </location>
</feature>
<dbReference type="InterPro" id="IPR023232">
    <property type="entry name" value="Glyco_hydro_2_AS"/>
</dbReference>
<dbReference type="GO" id="GO:0005975">
    <property type="term" value="P:carbohydrate metabolic process"/>
    <property type="evidence" value="ECO:0007669"/>
    <property type="project" value="InterPro"/>
</dbReference>